<dbReference type="InterPro" id="IPR006054">
    <property type="entry name" value="DnaQ"/>
</dbReference>
<dbReference type="SMART" id="SM00479">
    <property type="entry name" value="EXOIII"/>
    <property type="match status" value="1"/>
</dbReference>
<sequence length="204" mass="23091">MKKNNADTVVVLDFETSGLSPDMGDRAIEIGAVLIEEGKITDRFQQLMNPGFKINSFIQQYTGITNSMLHNADIGSVVIKKFAKFIGKNNLVAHNAAFDRRFLDSEMAIAQKAYSGQFNCSMLLARRIYQNAQDHKLETLVRLKKLPISGTFHRALADTEMTAHLWLKMLEDLEVEYGVMKPSFEYINKLSKTPKHKVAILLRP</sequence>
<comment type="catalytic activity">
    <reaction evidence="4">
        <text>DNA(n) + a 2'-deoxyribonucleoside 5'-triphosphate = DNA(n+1) + diphosphate</text>
        <dbReference type="Rhea" id="RHEA:22508"/>
        <dbReference type="Rhea" id="RHEA-COMP:17339"/>
        <dbReference type="Rhea" id="RHEA-COMP:17340"/>
        <dbReference type="ChEBI" id="CHEBI:33019"/>
        <dbReference type="ChEBI" id="CHEBI:61560"/>
        <dbReference type="ChEBI" id="CHEBI:173112"/>
        <dbReference type="EC" id="2.7.7.7"/>
    </reaction>
</comment>
<dbReference type="InterPro" id="IPR036397">
    <property type="entry name" value="RNaseH_sf"/>
</dbReference>
<gene>
    <name evidence="6" type="ORF">M8T91_16770</name>
</gene>
<evidence type="ECO:0000256" key="2">
    <source>
        <dbReference type="ARBA" id="ARBA00022722"/>
    </source>
</evidence>
<dbReference type="GO" id="GO:0004527">
    <property type="term" value="F:exonuclease activity"/>
    <property type="evidence" value="ECO:0007669"/>
    <property type="project" value="UniProtKB-KW"/>
</dbReference>
<keyword evidence="3 6" id="KW-0269">Exonuclease</keyword>
<evidence type="ECO:0000313" key="7">
    <source>
        <dbReference type="Proteomes" id="UP001321520"/>
    </source>
</evidence>
<evidence type="ECO:0000256" key="3">
    <source>
        <dbReference type="ARBA" id="ARBA00022839"/>
    </source>
</evidence>
<proteinExistence type="predicted"/>
<keyword evidence="3 6" id="KW-0378">Hydrolase</keyword>
<name>A0ABY9EAY5_9GAMM</name>
<protein>
    <recommendedName>
        <fullName evidence="1">DNA-directed DNA polymerase</fullName>
        <ecNumber evidence="1">2.7.7.7</ecNumber>
    </recommendedName>
</protein>
<dbReference type="Gene3D" id="3.30.420.10">
    <property type="entry name" value="Ribonuclease H-like superfamily/Ribonuclease H"/>
    <property type="match status" value="1"/>
</dbReference>
<accession>A0ABY9EAY5</accession>
<dbReference type="Pfam" id="PF00929">
    <property type="entry name" value="RNase_T"/>
    <property type="match status" value="1"/>
</dbReference>
<dbReference type="InterPro" id="IPR012337">
    <property type="entry name" value="RNaseH-like_sf"/>
</dbReference>
<dbReference type="NCBIfam" id="TIGR00573">
    <property type="entry name" value="dnaq"/>
    <property type="match status" value="1"/>
</dbReference>
<keyword evidence="7" id="KW-1185">Reference proteome</keyword>
<evidence type="ECO:0000256" key="4">
    <source>
        <dbReference type="ARBA" id="ARBA00049244"/>
    </source>
</evidence>
<reference evidence="6 7" key="1">
    <citation type="submission" date="2022-05" db="EMBL/GenBank/DDBJ databases">
        <title>Microbulbifer sp. nov., isolated from sponge.</title>
        <authorList>
            <person name="Gao L."/>
        </authorList>
    </citation>
    <scope>NUCLEOTIDE SEQUENCE [LARGE SCALE GENOMIC DNA]</scope>
    <source>
        <strain evidence="6 7">MI-G</strain>
    </source>
</reference>
<dbReference type="PANTHER" id="PTHR30231">
    <property type="entry name" value="DNA POLYMERASE III SUBUNIT EPSILON"/>
    <property type="match status" value="1"/>
</dbReference>
<dbReference type="SUPFAM" id="SSF53098">
    <property type="entry name" value="Ribonuclease H-like"/>
    <property type="match status" value="1"/>
</dbReference>
<evidence type="ECO:0000256" key="1">
    <source>
        <dbReference type="ARBA" id="ARBA00012417"/>
    </source>
</evidence>
<dbReference type="CDD" id="cd06127">
    <property type="entry name" value="DEDDh"/>
    <property type="match status" value="1"/>
</dbReference>
<evidence type="ECO:0000259" key="5">
    <source>
        <dbReference type="SMART" id="SM00479"/>
    </source>
</evidence>
<dbReference type="EMBL" id="CP098023">
    <property type="protein sequence ID" value="WKD49526.1"/>
    <property type="molecule type" value="Genomic_DNA"/>
</dbReference>
<dbReference type="RefSeq" id="WP_301415378.1">
    <property type="nucleotide sequence ID" value="NZ_CP098023.1"/>
</dbReference>
<dbReference type="InterPro" id="IPR013520">
    <property type="entry name" value="Ribonucl_H"/>
</dbReference>
<dbReference type="Proteomes" id="UP001321520">
    <property type="component" value="Chromosome"/>
</dbReference>
<keyword evidence="2" id="KW-0540">Nuclease</keyword>
<feature type="domain" description="Exonuclease" evidence="5">
    <location>
        <begin position="8"/>
        <end position="175"/>
    </location>
</feature>
<dbReference type="PANTHER" id="PTHR30231:SF37">
    <property type="entry name" value="EXODEOXYRIBONUCLEASE 10"/>
    <property type="match status" value="1"/>
</dbReference>
<organism evidence="6 7">
    <name type="scientific">Microbulbifer spongiae</name>
    <dbReference type="NCBI Taxonomy" id="2944933"/>
    <lineage>
        <taxon>Bacteria</taxon>
        <taxon>Pseudomonadati</taxon>
        <taxon>Pseudomonadota</taxon>
        <taxon>Gammaproteobacteria</taxon>
        <taxon>Cellvibrionales</taxon>
        <taxon>Microbulbiferaceae</taxon>
        <taxon>Microbulbifer</taxon>
    </lineage>
</organism>
<dbReference type="EC" id="2.7.7.7" evidence="1"/>
<evidence type="ECO:0000313" key="6">
    <source>
        <dbReference type="EMBL" id="WKD49526.1"/>
    </source>
</evidence>